<keyword evidence="2 5" id="KW-0479">Metal-binding</keyword>
<dbReference type="InterPro" id="IPR036855">
    <property type="entry name" value="Znf_CCCH_sf"/>
</dbReference>
<feature type="compositionally biased region" description="Basic and acidic residues" evidence="6">
    <location>
        <begin position="348"/>
        <end position="358"/>
    </location>
</feature>
<feature type="region of interest" description="Disordered" evidence="6">
    <location>
        <begin position="330"/>
        <end position="358"/>
    </location>
</feature>
<protein>
    <recommendedName>
        <fullName evidence="7">C3H1-type domain-containing protein</fullName>
    </recommendedName>
</protein>
<evidence type="ECO:0000313" key="8">
    <source>
        <dbReference type="EMBL" id="KAJ2679647.1"/>
    </source>
</evidence>
<dbReference type="SUPFAM" id="SSF53098">
    <property type="entry name" value="Ribonuclease H-like"/>
    <property type="match status" value="1"/>
</dbReference>
<dbReference type="OrthoDB" id="414075at2759"/>
<comment type="similarity">
    <text evidence="1">Belongs to the CAF1 family.</text>
</comment>
<organism evidence="8 9">
    <name type="scientific">Coemansia spiralis</name>
    <dbReference type="NCBI Taxonomy" id="417178"/>
    <lineage>
        <taxon>Eukaryota</taxon>
        <taxon>Fungi</taxon>
        <taxon>Fungi incertae sedis</taxon>
        <taxon>Zoopagomycota</taxon>
        <taxon>Kickxellomycotina</taxon>
        <taxon>Kickxellomycetes</taxon>
        <taxon>Kickxellales</taxon>
        <taxon>Kickxellaceae</taxon>
        <taxon>Coemansia</taxon>
    </lineage>
</organism>
<evidence type="ECO:0000256" key="4">
    <source>
        <dbReference type="ARBA" id="ARBA00022833"/>
    </source>
</evidence>
<dbReference type="PANTHER" id="PTHR15092:SF37">
    <property type="entry name" value="TARGET OF EGR1 PROTEIN 1"/>
    <property type="match status" value="1"/>
</dbReference>
<dbReference type="SMART" id="SM00356">
    <property type="entry name" value="ZnF_C3H1"/>
    <property type="match status" value="1"/>
</dbReference>
<dbReference type="PROSITE" id="PS50103">
    <property type="entry name" value="ZF_C3H1"/>
    <property type="match status" value="1"/>
</dbReference>
<feature type="zinc finger region" description="C3H1-type" evidence="5">
    <location>
        <begin position="290"/>
        <end position="318"/>
    </location>
</feature>
<reference evidence="8" key="1">
    <citation type="submission" date="2022-07" db="EMBL/GenBank/DDBJ databases">
        <title>Phylogenomic reconstructions and comparative analyses of Kickxellomycotina fungi.</title>
        <authorList>
            <person name="Reynolds N.K."/>
            <person name="Stajich J.E."/>
            <person name="Barry K."/>
            <person name="Grigoriev I.V."/>
            <person name="Crous P."/>
            <person name="Smith M.E."/>
        </authorList>
    </citation>
    <scope>NUCLEOTIDE SEQUENCE</scope>
    <source>
        <strain evidence="8">NRRL 3115</strain>
    </source>
</reference>
<dbReference type="SUPFAM" id="SSF90229">
    <property type="entry name" value="CCCH zinc finger"/>
    <property type="match status" value="1"/>
</dbReference>
<comment type="caution">
    <text evidence="8">The sequence shown here is derived from an EMBL/GenBank/DDBJ whole genome shotgun (WGS) entry which is preliminary data.</text>
</comment>
<gene>
    <name evidence="8" type="ORF">GGI25_001337</name>
</gene>
<proteinExistence type="inferred from homology"/>
<evidence type="ECO:0000256" key="3">
    <source>
        <dbReference type="ARBA" id="ARBA00022771"/>
    </source>
</evidence>
<evidence type="ECO:0000313" key="9">
    <source>
        <dbReference type="Proteomes" id="UP001151518"/>
    </source>
</evidence>
<sequence>MPKNENIGNTSATYNDVTRRNIEPLFESIREHISRAKFVAIDTEFTGLVLGNASPVFRFNTTEWVTRSTEMNDKYKAMTNIAKTHALVSMGMSVFSRRHVSVPGSFNVHNFNFTLQAQNSHLINPTSMAFLAQNGFDLAKQAIEGIRYFSGPNPNPVVVKTEAINKEGQMIRKIFLDLVRLRKPIVIHNGLFDLVYLYQSFFGPLPDSYESFVYDLSEMFPGGIYDTKLIAEGNDPEAASFLAYAYHRSERIQRRRALAGEPALNIRLKNRLEYDAVAEPLLPVDLHLEKDKQQYCKNFAAYGHCRYNQLCPLSHDINFILDCQECEGSDKKDINDNRNDTTGSKKRKLEEGDPREGDSKILKALSNGASERAAVTSNGTPKDKRQANEEYAIPEQDETDKESNKAPDFAESPALEKAIETMYHTAAYDAFMTGYIFASYKLQLQDALDEYKNKVYLMGRPGQPLLIKPSMYTSNSITYRQTMSLALGSNKDKAKDKPEAEAETGAELPPKVEGKLVAETGTASE</sequence>
<feature type="compositionally biased region" description="Basic and acidic residues" evidence="6">
    <location>
        <begin position="330"/>
        <end position="339"/>
    </location>
</feature>
<dbReference type="Proteomes" id="UP001151518">
    <property type="component" value="Unassembled WGS sequence"/>
</dbReference>
<dbReference type="Gene3D" id="3.30.420.10">
    <property type="entry name" value="Ribonuclease H-like superfamily/Ribonuclease H"/>
    <property type="match status" value="1"/>
</dbReference>
<dbReference type="PANTHER" id="PTHR15092">
    <property type="entry name" value="POLY A -SPECIFIC RIBONUCLEASE/TARGET OF EGR1, MEMBER 1"/>
    <property type="match status" value="1"/>
</dbReference>
<dbReference type="GO" id="GO:0000175">
    <property type="term" value="F:3'-5'-RNA exonuclease activity"/>
    <property type="evidence" value="ECO:0007669"/>
    <property type="project" value="TreeGrafter"/>
</dbReference>
<dbReference type="InterPro" id="IPR012337">
    <property type="entry name" value="RNaseH-like_sf"/>
</dbReference>
<dbReference type="InterPro" id="IPR051181">
    <property type="entry name" value="CAF1_poly(A)_ribonucleases"/>
</dbReference>
<evidence type="ECO:0000256" key="5">
    <source>
        <dbReference type="PROSITE-ProRule" id="PRU00723"/>
    </source>
</evidence>
<dbReference type="GO" id="GO:0015030">
    <property type="term" value="C:Cajal body"/>
    <property type="evidence" value="ECO:0007669"/>
    <property type="project" value="TreeGrafter"/>
</dbReference>
<name>A0A9W8L0E8_9FUNG</name>
<dbReference type="Pfam" id="PF04857">
    <property type="entry name" value="CAF1"/>
    <property type="match status" value="2"/>
</dbReference>
<feature type="domain" description="C3H1-type" evidence="7">
    <location>
        <begin position="290"/>
        <end position="318"/>
    </location>
</feature>
<feature type="compositionally biased region" description="Basic and acidic residues" evidence="6">
    <location>
        <begin position="490"/>
        <end position="500"/>
    </location>
</feature>
<evidence type="ECO:0000259" key="7">
    <source>
        <dbReference type="PROSITE" id="PS50103"/>
    </source>
</evidence>
<dbReference type="InterPro" id="IPR036397">
    <property type="entry name" value="RNaseH_sf"/>
</dbReference>
<dbReference type="GO" id="GO:0034472">
    <property type="term" value="P:snRNA 3'-end processing"/>
    <property type="evidence" value="ECO:0007669"/>
    <property type="project" value="TreeGrafter"/>
</dbReference>
<dbReference type="AlphaFoldDB" id="A0A9W8L0E8"/>
<dbReference type="InterPro" id="IPR000571">
    <property type="entry name" value="Znf_CCCH"/>
</dbReference>
<keyword evidence="4 5" id="KW-0862">Zinc</keyword>
<evidence type="ECO:0000256" key="2">
    <source>
        <dbReference type="ARBA" id="ARBA00022723"/>
    </source>
</evidence>
<keyword evidence="3 5" id="KW-0863">Zinc-finger</keyword>
<dbReference type="GO" id="GO:0008270">
    <property type="term" value="F:zinc ion binding"/>
    <property type="evidence" value="ECO:0007669"/>
    <property type="project" value="UniProtKB-KW"/>
</dbReference>
<evidence type="ECO:0000256" key="6">
    <source>
        <dbReference type="SAM" id="MobiDB-lite"/>
    </source>
</evidence>
<dbReference type="InterPro" id="IPR006941">
    <property type="entry name" value="RNase_CAF1"/>
</dbReference>
<evidence type="ECO:0000256" key="1">
    <source>
        <dbReference type="ARBA" id="ARBA00008372"/>
    </source>
</evidence>
<dbReference type="EMBL" id="JANBTW010000010">
    <property type="protein sequence ID" value="KAJ2679647.1"/>
    <property type="molecule type" value="Genomic_DNA"/>
</dbReference>
<accession>A0A9W8L0E8</accession>
<dbReference type="GO" id="GO:0017069">
    <property type="term" value="F:snRNA binding"/>
    <property type="evidence" value="ECO:0007669"/>
    <property type="project" value="TreeGrafter"/>
</dbReference>
<feature type="region of interest" description="Disordered" evidence="6">
    <location>
        <begin position="488"/>
        <end position="525"/>
    </location>
</feature>
<feature type="region of interest" description="Disordered" evidence="6">
    <location>
        <begin position="368"/>
        <end position="387"/>
    </location>
</feature>
<dbReference type="Gene3D" id="6.10.250.3220">
    <property type="match status" value="1"/>
</dbReference>